<organism evidence="2 3">
    <name type="scientific">Methylobacter tundripaludum (strain ATCC BAA-1195 / DSM 17260 / SV96)</name>
    <dbReference type="NCBI Taxonomy" id="697282"/>
    <lineage>
        <taxon>Bacteria</taxon>
        <taxon>Pseudomonadati</taxon>
        <taxon>Pseudomonadota</taxon>
        <taxon>Gammaproteobacteria</taxon>
        <taxon>Methylococcales</taxon>
        <taxon>Methylococcaceae</taxon>
        <taxon>Methylobacter</taxon>
    </lineage>
</organism>
<protein>
    <submittedName>
        <fullName evidence="2">Uncharacterized protein</fullName>
    </submittedName>
</protein>
<dbReference type="RefSeq" id="WP_006893303.1">
    <property type="nucleotide sequence ID" value="NZ_JH109153.1"/>
</dbReference>
<keyword evidence="3" id="KW-1185">Reference proteome</keyword>
<proteinExistence type="predicted"/>
<dbReference type="STRING" id="697282.Mettu_4028"/>
<evidence type="ECO:0000256" key="1">
    <source>
        <dbReference type="SAM" id="SignalP"/>
    </source>
</evidence>
<gene>
    <name evidence="2" type="ORF">Mettu_4028</name>
</gene>
<dbReference type="AlphaFoldDB" id="G3J104"/>
<feature type="signal peptide" evidence="1">
    <location>
        <begin position="1"/>
        <end position="24"/>
    </location>
</feature>
<name>G3J104_METTV</name>
<keyword evidence="1" id="KW-0732">Signal</keyword>
<feature type="chain" id="PRO_5003445699" evidence="1">
    <location>
        <begin position="25"/>
        <end position="100"/>
    </location>
</feature>
<accession>G3J104</accession>
<reference evidence="2 3" key="1">
    <citation type="submission" date="2011-06" db="EMBL/GenBank/DDBJ databases">
        <title>Genomic sequence of Methylobacter tundripaludum SV96.</title>
        <authorList>
            <consortium name="US DOE Joint Genome Institute"/>
            <person name="Lucas S."/>
            <person name="Han J."/>
            <person name="Lapidus A."/>
            <person name="Cheng J.-F."/>
            <person name="Goodwin L."/>
            <person name="Pitluck S."/>
            <person name="Held B."/>
            <person name="Detter J.C."/>
            <person name="Han C."/>
            <person name="Tapia R."/>
            <person name="Land M."/>
            <person name="Hauser L."/>
            <person name="Kyrpides N."/>
            <person name="Ivanova N."/>
            <person name="Ovchinnikova G."/>
            <person name="Pagani I."/>
            <person name="Klotz M.G."/>
            <person name="Dispirito A.A."/>
            <person name="Murrell J.C."/>
            <person name="Dunfield P."/>
            <person name="Kalyuzhnaya M.G."/>
            <person name="Svenning M."/>
            <person name="Trotsenko Y.A."/>
            <person name="Stein L.Y."/>
            <person name="Woyke T."/>
        </authorList>
    </citation>
    <scope>NUCLEOTIDE SEQUENCE [LARGE SCALE GENOMIC DNA]</scope>
    <source>
        <strain evidence="3">ATCC BAA-1195 / DSM 17260 / SV96</strain>
    </source>
</reference>
<dbReference type="HOGENOM" id="CLU_2302614_0_0_6"/>
<sequence>MNINKTKFYLYCFLLIINFSDSFAEGVEIKNIESKTTVNGAVTNAAIGDKNKTSLNIGGVSGKNEPNNLNLRVNLCNYNPPPDWCSGIKTKNTIGSVVAQ</sequence>
<evidence type="ECO:0000313" key="3">
    <source>
        <dbReference type="Proteomes" id="UP000004664"/>
    </source>
</evidence>
<dbReference type="Proteomes" id="UP000004664">
    <property type="component" value="Unassembled WGS sequence"/>
</dbReference>
<evidence type="ECO:0000313" key="2">
    <source>
        <dbReference type="EMBL" id="EGW20876.1"/>
    </source>
</evidence>
<dbReference type="EMBL" id="JH109153">
    <property type="protein sequence ID" value="EGW20876.1"/>
    <property type="molecule type" value="Genomic_DNA"/>
</dbReference>